<evidence type="ECO:0000256" key="6">
    <source>
        <dbReference type="ARBA" id="ARBA00022967"/>
    </source>
</evidence>
<dbReference type="HOGENOM" id="CLU_008162_3_1_6"/>
<dbReference type="Proteomes" id="UP000006062">
    <property type="component" value="Chromosome"/>
</dbReference>
<sequence length="610" mass="66978">MSETPFSTASRVGVIRDINGPIVTIDLPGVRSGEQVKIGELGLFGEVISLNGEQAIVQTYESTDGVRPGEPAVGLGWPLSVELGPGLMGGIFDGVQRPLSKIALESGDYIRRGISVPALDRAKEWEFEPNKALEAGTKVGPGTVLGTVQETLTVLHRIMVPPGVSGDLVEIAPAGEYDIESTIARVRDHKGISHRLSMYQRWPVRKPRPYLRRDDGVSPLITGQRVIDTFFPQIKGGKGAVPGPFGAGKTVVQQQIARWSNADIVVYVGCGERGNELVDVLETFPELDDPYSGRKLMERTLLVANTSNMPVVAREASVYVGMTMAEYYRDMGYDVVMLADSTSRWAEALREVSGRLGQMPVEEGYPAYLASRLAAIYERAGRVETYDAGTGSVTLIGAVSPPGGDFSEPVTSHTKDIIETFWALSKELADARHYPSIDWVTSFSSHVHTAAQWWHKEIDPDWEKRRGTALALLARDAELSRIVNLVGPEALSSAQRWELEGASLVKEGVLQQSALDEIDTFCSPAKQYALLDLAITIYKRGEALIKLGVPVTELQRLPLLAKMRRIKSMYTSDQLDQIQEFRKEVDQAMEAIRIEYAKHGEGSVRETEKS</sequence>
<dbReference type="InterPro" id="IPR022878">
    <property type="entry name" value="V-ATPase_asu"/>
</dbReference>
<dbReference type="GO" id="GO:0046933">
    <property type="term" value="F:proton-transporting ATP synthase activity, rotational mechanism"/>
    <property type="evidence" value="ECO:0007669"/>
    <property type="project" value="UniProtKB-UniRule"/>
</dbReference>
<keyword evidence="7 11" id="KW-0406">Ion transport</keyword>
<dbReference type="Gene3D" id="1.10.1140.10">
    <property type="entry name" value="Bovine Mitochondrial F1-atpase, Atp Synthase Beta Chain, Chain D, domain 3"/>
    <property type="match status" value="1"/>
</dbReference>
<dbReference type="EMBL" id="CP003154">
    <property type="protein sequence ID" value="AFL73753.1"/>
    <property type="molecule type" value="Genomic_DNA"/>
</dbReference>
<dbReference type="Pfam" id="PF02874">
    <property type="entry name" value="ATP-synt_ab_N"/>
    <property type="match status" value="1"/>
</dbReference>
<feature type="domain" description="ATPase F1/V1/A1 complex alpha/beta subunit nucleotide-binding" evidence="12">
    <location>
        <begin position="223"/>
        <end position="444"/>
    </location>
</feature>
<keyword evidence="5 11" id="KW-0067">ATP-binding</keyword>
<keyword evidence="3 11" id="KW-0547">Nucleotide-binding</keyword>
<protein>
    <recommendedName>
        <fullName evidence="11">V-type ATP synthase alpha chain</fullName>
        <ecNumber evidence="11">7.1.2.2</ecNumber>
    </recommendedName>
    <alternativeName>
        <fullName evidence="11">V-ATPase subunit A</fullName>
    </alternativeName>
</protein>
<evidence type="ECO:0000256" key="2">
    <source>
        <dbReference type="ARBA" id="ARBA00022475"/>
    </source>
</evidence>
<dbReference type="Gene3D" id="3.40.50.300">
    <property type="entry name" value="P-loop containing nucleotide triphosphate hydrolases"/>
    <property type="match status" value="1"/>
</dbReference>
<dbReference type="CDD" id="cd01134">
    <property type="entry name" value="V_A-ATPase_A"/>
    <property type="match status" value="1"/>
</dbReference>
<comment type="catalytic activity">
    <reaction evidence="11">
        <text>ATP + H2O + 4 H(+)(in) = ADP + phosphate + 5 H(+)(out)</text>
        <dbReference type="Rhea" id="RHEA:57720"/>
        <dbReference type="ChEBI" id="CHEBI:15377"/>
        <dbReference type="ChEBI" id="CHEBI:15378"/>
        <dbReference type="ChEBI" id="CHEBI:30616"/>
        <dbReference type="ChEBI" id="CHEBI:43474"/>
        <dbReference type="ChEBI" id="CHEBI:456216"/>
        <dbReference type="EC" id="7.1.2.2"/>
    </reaction>
</comment>
<evidence type="ECO:0000313" key="16">
    <source>
        <dbReference type="EMBL" id="AFL73753.1"/>
    </source>
</evidence>
<evidence type="ECO:0000256" key="8">
    <source>
        <dbReference type="ARBA" id="ARBA00023310"/>
    </source>
</evidence>
<keyword evidence="2" id="KW-1003">Cell membrane</keyword>
<dbReference type="PANTHER" id="PTHR43607">
    <property type="entry name" value="V-TYPE PROTON ATPASE CATALYTIC SUBUNIT A"/>
    <property type="match status" value="1"/>
</dbReference>
<comment type="similarity">
    <text evidence="9">Belongs to the ATPase alpha/beta chains family. T3SS ATPase subfamily.</text>
</comment>
<dbReference type="InterPro" id="IPR023366">
    <property type="entry name" value="ATP_synth_asu-like_sf"/>
</dbReference>
<dbReference type="GO" id="GO:0042777">
    <property type="term" value="P:proton motive force-driven plasma membrane ATP synthesis"/>
    <property type="evidence" value="ECO:0007669"/>
    <property type="project" value="UniProtKB-UniRule"/>
</dbReference>
<feature type="domain" description="ATPase F1/V1/A1 complex alpha/beta subunit N-terminal" evidence="13">
    <location>
        <begin position="17"/>
        <end position="75"/>
    </location>
</feature>
<dbReference type="InterPro" id="IPR000194">
    <property type="entry name" value="ATPase_F1/V1/A1_a/bsu_nucl-bd"/>
</dbReference>
<evidence type="ECO:0000256" key="7">
    <source>
        <dbReference type="ARBA" id="ARBA00023065"/>
    </source>
</evidence>
<dbReference type="PANTHER" id="PTHR43607:SF1">
    <property type="entry name" value="H(+)-TRANSPORTING TWO-SECTOR ATPASE"/>
    <property type="match status" value="1"/>
</dbReference>
<feature type="domain" description="ATPsynthase alpha/beta subunit barrel-sandwich" evidence="14">
    <location>
        <begin position="116"/>
        <end position="205"/>
    </location>
</feature>
<keyword evidence="2" id="KW-0472">Membrane</keyword>
<accession>I3Y9T5</accession>
<evidence type="ECO:0000259" key="14">
    <source>
        <dbReference type="Pfam" id="PF16886"/>
    </source>
</evidence>
<dbReference type="CDD" id="cd18111">
    <property type="entry name" value="ATP-synt_V_A-type_alpha_C"/>
    <property type="match status" value="1"/>
</dbReference>
<dbReference type="InterPro" id="IPR024034">
    <property type="entry name" value="ATPase_F1/V1_b/a_C"/>
</dbReference>
<evidence type="ECO:0000259" key="13">
    <source>
        <dbReference type="Pfam" id="PF02874"/>
    </source>
</evidence>
<dbReference type="SUPFAM" id="SSF47917">
    <property type="entry name" value="C-terminal domain of alpha and beta subunits of F1 ATP synthase"/>
    <property type="match status" value="1"/>
</dbReference>
<evidence type="ECO:0000256" key="10">
    <source>
        <dbReference type="ARBA" id="ARBA00054855"/>
    </source>
</evidence>
<dbReference type="GO" id="GO:0005524">
    <property type="term" value="F:ATP binding"/>
    <property type="evidence" value="ECO:0007669"/>
    <property type="project" value="UniProtKB-UniRule"/>
</dbReference>
<dbReference type="InterPro" id="IPR027417">
    <property type="entry name" value="P-loop_NTPase"/>
</dbReference>
<dbReference type="GO" id="GO:0045259">
    <property type="term" value="C:proton-transporting ATP synthase complex"/>
    <property type="evidence" value="ECO:0007669"/>
    <property type="project" value="UniProtKB-ARBA"/>
</dbReference>
<evidence type="ECO:0000256" key="5">
    <source>
        <dbReference type="ARBA" id="ARBA00022840"/>
    </source>
</evidence>
<dbReference type="GO" id="GO:0046961">
    <property type="term" value="F:proton-transporting ATPase activity, rotational mechanism"/>
    <property type="evidence" value="ECO:0007669"/>
    <property type="project" value="InterPro"/>
</dbReference>
<evidence type="ECO:0000313" key="17">
    <source>
        <dbReference type="Proteomes" id="UP000006062"/>
    </source>
</evidence>
<dbReference type="InterPro" id="IPR004100">
    <property type="entry name" value="ATPase_F1/V1/A1_a/bsu_N"/>
</dbReference>
<evidence type="ECO:0000256" key="11">
    <source>
        <dbReference type="HAMAP-Rule" id="MF_00309"/>
    </source>
</evidence>
<proteinExistence type="inferred from homology"/>
<dbReference type="STRING" id="765911.Thivi_1779"/>
<organism evidence="16 17">
    <name type="scientific">Thiocystis violascens (strain ATCC 17096 / DSM 198 / 6111)</name>
    <name type="common">Chromatium violascens</name>
    <dbReference type="NCBI Taxonomy" id="765911"/>
    <lineage>
        <taxon>Bacteria</taxon>
        <taxon>Pseudomonadati</taxon>
        <taxon>Pseudomonadota</taxon>
        <taxon>Gammaproteobacteria</taxon>
        <taxon>Chromatiales</taxon>
        <taxon>Chromatiaceae</taxon>
        <taxon>Thiocystis</taxon>
    </lineage>
</organism>
<feature type="binding site" evidence="11">
    <location>
        <begin position="243"/>
        <end position="250"/>
    </location>
    <ligand>
        <name>ATP</name>
        <dbReference type="ChEBI" id="CHEBI:30616"/>
    </ligand>
</feature>
<dbReference type="HAMAP" id="MF_00309">
    <property type="entry name" value="ATP_synth_A_arch"/>
    <property type="match status" value="1"/>
</dbReference>
<dbReference type="EC" id="7.1.2.2" evidence="11"/>
<gene>
    <name evidence="11" type="primary">atpA</name>
    <name evidence="16" type="ordered locus">Thivi_1779</name>
</gene>
<dbReference type="InterPro" id="IPR055190">
    <property type="entry name" value="ATP-synt_VA_C"/>
</dbReference>
<keyword evidence="6 11" id="KW-1278">Translocase</keyword>
<evidence type="ECO:0000256" key="4">
    <source>
        <dbReference type="ARBA" id="ARBA00022781"/>
    </source>
</evidence>
<keyword evidence="17" id="KW-1185">Reference proteome</keyword>
<comment type="function">
    <text evidence="10 11">Produces ATP from ADP in the presence of a proton gradient across the membrane. The V-type alpha chain is a catalytic subunit.</text>
</comment>
<dbReference type="NCBIfam" id="NF003220">
    <property type="entry name" value="PRK04192.1"/>
    <property type="match status" value="1"/>
</dbReference>
<dbReference type="Gene3D" id="2.40.50.100">
    <property type="match status" value="1"/>
</dbReference>
<keyword evidence="8 11" id="KW-0066">ATP synthesis</keyword>
<dbReference type="InterPro" id="IPR036121">
    <property type="entry name" value="ATPase_F1/V1/A1_a/bsu_N_sf"/>
</dbReference>
<dbReference type="KEGG" id="tvi:Thivi_1779"/>
<dbReference type="AlphaFoldDB" id="I3Y9T5"/>
<dbReference type="eggNOG" id="COG1155">
    <property type="taxonomic scope" value="Bacteria"/>
</dbReference>
<keyword evidence="1 11" id="KW-0813">Transport</keyword>
<dbReference type="InterPro" id="IPR020003">
    <property type="entry name" value="ATPase_a/bsu_AS"/>
</dbReference>
<dbReference type="Pfam" id="PF16886">
    <property type="entry name" value="ATP-synt_ab_Xtn"/>
    <property type="match status" value="1"/>
</dbReference>
<evidence type="ECO:0000259" key="12">
    <source>
        <dbReference type="Pfam" id="PF00006"/>
    </source>
</evidence>
<dbReference type="RefSeq" id="WP_014778213.1">
    <property type="nucleotide sequence ID" value="NC_018012.1"/>
</dbReference>
<dbReference type="SUPFAM" id="SSF50615">
    <property type="entry name" value="N-terminal domain of alpha and beta subunits of F1 ATP synthase"/>
    <property type="match status" value="1"/>
</dbReference>
<keyword evidence="4 11" id="KW-0375">Hydrogen ion transport</keyword>
<evidence type="ECO:0000256" key="3">
    <source>
        <dbReference type="ARBA" id="ARBA00022741"/>
    </source>
</evidence>
<dbReference type="OrthoDB" id="9801639at2"/>
<feature type="domain" description="ATP synthase A/B type C-terminal" evidence="15">
    <location>
        <begin position="452"/>
        <end position="540"/>
    </location>
</feature>
<dbReference type="PROSITE" id="PS00152">
    <property type="entry name" value="ATPASE_ALPHA_BETA"/>
    <property type="match status" value="1"/>
</dbReference>
<evidence type="ECO:0000259" key="15">
    <source>
        <dbReference type="Pfam" id="PF22919"/>
    </source>
</evidence>
<dbReference type="SUPFAM" id="SSF52540">
    <property type="entry name" value="P-loop containing nucleoside triphosphate hydrolases"/>
    <property type="match status" value="1"/>
</dbReference>
<dbReference type="Gene3D" id="2.40.30.20">
    <property type="match status" value="1"/>
</dbReference>
<dbReference type="Pfam" id="PF00006">
    <property type="entry name" value="ATP-synt_ab"/>
    <property type="match status" value="1"/>
</dbReference>
<name>I3Y9T5_THIV6</name>
<evidence type="ECO:0000256" key="9">
    <source>
        <dbReference type="ARBA" id="ARBA00024342"/>
    </source>
</evidence>
<reference evidence="16 17" key="1">
    <citation type="submission" date="2012-06" db="EMBL/GenBank/DDBJ databases">
        <title>Complete sequence of Thiocystis violascens DSM 198.</title>
        <authorList>
            <consortium name="US DOE Joint Genome Institute"/>
            <person name="Lucas S."/>
            <person name="Han J."/>
            <person name="Lapidus A."/>
            <person name="Cheng J.-F."/>
            <person name="Goodwin L."/>
            <person name="Pitluck S."/>
            <person name="Peters L."/>
            <person name="Ovchinnikova G."/>
            <person name="Teshima H."/>
            <person name="Detter J.C."/>
            <person name="Han C."/>
            <person name="Tapia R."/>
            <person name="Land M."/>
            <person name="Hauser L."/>
            <person name="Kyrpides N."/>
            <person name="Ivanova N."/>
            <person name="Pagani I."/>
            <person name="Vogl K."/>
            <person name="Liu Z."/>
            <person name="Frigaard N.-U."/>
            <person name="Bryant D."/>
            <person name="Woyke T."/>
        </authorList>
    </citation>
    <scope>NUCLEOTIDE SEQUENCE [LARGE SCALE GENOMIC DNA]</scope>
    <source>
        <strain evidence="17">ATCC 17096 / DSM 198 / 6111</strain>
    </source>
</reference>
<evidence type="ECO:0000256" key="1">
    <source>
        <dbReference type="ARBA" id="ARBA00022448"/>
    </source>
</evidence>
<dbReference type="InterPro" id="IPR031686">
    <property type="entry name" value="ATP-synth_a_Xtn"/>
</dbReference>
<dbReference type="Pfam" id="PF22919">
    <property type="entry name" value="ATP-synt_VA_C"/>
    <property type="match status" value="1"/>
</dbReference>